<dbReference type="Gene3D" id="1.10.4160.10">
    <property type="entry name" value="Hydantoin permease"/>
    <property type="match status" value="1"/>
</dbReference>
<evidence type="ECO:0000256" key="1">
    <source>
        <dbReference type="ARBA" id="ARBA00004141"/>
    </source>
</evidence>
<sequence>METHDLFVTQEQLERYRQRGYTNADILPKTKEKRNMNLMNYFTLWMGSIHNISNYVAVGGFLALGMKPMHVVLAIILAGVITALVMAFNGRAGSKYGIPFAMHLRSVFGDIGSKLPGALRGVVAAIAWFGVQNYFGSQALLVLIIRFFPAFAGIAPGFNFLGLTAPEFICFALFFIINVLIGLGGGGVLNRFTAILNPLIYLVFGGMMIWGIQQAGFGAIFSYQATEVSSTTTFMGYLIIIAAILSTWAAPAVSVSDFTQNAESTRDQSIGQMLSMLVGYIIFAFAAVAVLNGASVAGINHDGQVLNIVNSWDSNIAVFVASFVLLMTTVSTNATGNIIPAAYQLTALFPSVMNYRRGVLAASLVSFIILPWRFANSAGGFITFLNLIGSLLGPVAGVMMIHFYLIKNQIIDLNALYFAKEDASLSQYSGINTNAYIATFAGLIVSIIGQFIPSLAWLSEIGWIAGFAIAAAVYYVLTLLGKDKFSTRVK</sequence>
<feature type="transmembrane region" description="Helical" evidence="6">
    <location>
        <begin position="274"/>
        <end position="296"/>
    </location>
</feature>
<keyword evidence="3 6" id="KW-0812">Transmembrane</keyword>
<gene>
    <name evidence="7" type="ORF">CL176_02855</name>
</gene>
<feature type="transmembrane region" description="Helical" evidence="6">
    <location>
        <begin position="42"/>
        <end position="64"/>
    </location>
</feature>
<dbReference type="InterPro" id="IPR001248">
    <property type="entry name" value="Pur-cyt_permease"/>
</dbReference>
<name>A0A347WIZ5_9LACT</name>
<dbReference type="InterPro" id="IPR045225">
    <property type="entry name" value="Uracil/uridine/allantoin_perm"/>
</dbReference>
<evidence type="ECO:0000313" key="8">
    <source>
        <dbReference type="Proteomes" id="UP000263232"/>
    </source>
</evidence>
<feature type="transmembrane region" description="Helical" evidence="6">
    <location>
        <begin position="143"/>
        <end position="162"/>
    </location>
</feature>
<keyword evidence="5 6" id="KW-0472">Membrane</keyword>
<feature type="transmembrane region" description="Helical" evidence="6">
    <location>
        <begin position="71"/>
        <end position="91"/>
    </location>
</feature>
<evidence type="ECO:0000313" key="7">
    <source>
        <dbReference type="EMBL" id="AXY25052.1"/>
    </source>
</evidence>
<organism evidence="7 8">
    <name type="scientific">Suicoccus acidiformans</name>
    <dbReference type="NCBI Taxonomy" id="2036206"/>
    <lineage>
        <taxon>Bacteria</taxon>
        <taxon>Bacillati</taxon>
        <taxon>Bacillota</taxon>
        <taxon>Bacilli</taxon>
        <taxon>Lactobacillales</taxon>
        <taxon>Aerococcaceae</taxon>
        <taxon>Suicoccus</taxon>
    </lineage>
</organism>
<feature type="transmembrane region" description="Helical" evidence="6">
    <location>
        <begin position="316"/>
        <end position="343"/>
    </location>
</feature>
<evidence type="ECO:0000256" key="4">
    <source>
        <dbReference type="ARBA" id="ARBA00022989"/>
    </source>
</evidence>
<dbReference type="Proteomes" id="UP000263232">
    <property type="component" value="Chromosome"/>
</dbReference>
<feature type="transmembrane region" description="Helical" evidence="6">
    <location>
        <begin position="168"/>
        <end position="189"/>
    </location>
</feature>
<proteinExistence type="inferred from homology"/>
<feature type="transmembrane region" description="Helical" evidence="6">
    <location>
        <begin position="461"/>
        <end position="480"/>
    </location>
</feature>
<feature type="transmembrane region" description="Helical" evidence="6">
    <location>
        <begin position="381"/>
        <end position="406"/>
    </location>
</feature>
<accession>A0A347WIZ5</accession>
<protein>
    <submittedName>
        <fullName evidence="7">Allantoin permease</fullName>
    </submittedName>
</protein>
<evidence type="ECO:0000256" key="3">
    <source>
        <dbReference type="ARBA" id="ARBA00022692"/>
    </source>
</evidence>
<dbReference type="PANTHER" id="PTHR30618">
    <property type="entry name" value="NCS1 FAMILY PURINE/PYRIMIDINE TRANSPORTER"/>
    <property type="match status" value="1"/>
</dbReference>
<feature type="transmembrane region" description="Helical" evidence="6">
    <location>
        <begin position="234"/>
        <end position="253"/>
    </location>
</feature>
<evidence type="ECO:0000256" key="5">
    <source>
        <dbReference type="ARBA" id="ARBA00023136"/>
    </source>
</evidence>
<dbReference type="EMBL" id="CP023434">
    <property type="protein sequence ID" value="AXY25052.1"/>
    <property type="molecule type" value="Genomic_DNA"/>
</dbReference>
<dbReference type="OrthoDB" id="9780088at2"/>
<dbReference type="GO" id="GO:0005886">
    <property type="term" value="C:plasma membrane"/>
    <property type="evidence" value="ECO:0007669"/>
    <property type="project" value="TreeGrafter"/>
</dbReference>
<dbReference type="GO" id="GO:0015205">
    <property type="term" value="F:nucleobase transmembrane transporter activity"/>
    <property type="evidence" value="ECO:0007669"/>
    <property type="project" value="TreeGrafter"/>
</dbReference>
<feature type="transmembrane region" description="Helical" evidence="6">
    <location>
        <begin position="201"/>
        <end position="222"/>
    </location>
</feature>
<keyword evidence="8" id="KW-1185">Reference proteome</keyword>
<comment type="subcellular location">
    <subcellularLocation>
        <location evidence="1">Membrane</location>
        <topology evidence="1">Multi-pass membrane protein</topology>
    </subcellularLocation>
</comment>
<dbReference type="KEGG" id="abae:CL176_02855"/>
<evidence type="ECO:0000256" key="2">
    <source>
        <dbReference type="ARBA" id="ARBA00008974"/>
    </source>
</evidence>
<dbReference type="AlphaFoldDB" id="A0A347WIZ5"/>
<comment type="similarity">
    <text evidence="2">Belongs to the purine-cytosine permease (2.A.39) family.</text>
</comment>
<dbReference type="RefSeq" id="WP_118989972.1">
    <property type="nucleotide sequence ID" value="NZ_CP023434.1"/>
</dbReference>
<dbReference type="NCBIfam" id="NF008476">
    <property type="entry name" value="PRK11375.1"/>
    <property type="match status" value="1"/>
</dbReference>
<feature type="transmembrane region" description="Helical" evidence="6">
    <location>
        <begin position="435"/>
        <end position="455"/>
    </location>
</feature>
<dbReference type="PANTHER" id="PTHR30618:SF0">
    <property type="entry name" value="PURINE-URACIL PERMEASE NCS1"/>
    <property type="match status" value="1"/>
</dbReference>
<feature type="transmembrane region" description="Helical" evidence="6">
    <location>
        <begin position="355"/>
        <end position="375"/>
    </location>
</feature>
<keyword evidence="4 6" id="KW-1133">Transmembrane helix</keyword>
<reference evidence="7 8" key="1">
    <citation type="submission" date="2017-09" db="EMBL/GenBank/DDBJ databases">
        <title>Complete genome sequence of Oxytococcus suis strain ZY16052.</title>
        <authorList>
            <person name="Li F."/>
        </authorList>
    </citation>
    <scope>NUCLEOTIDE SEQUENCE [LARGE SCALE GENOMIC DNA]</scope>
    <source>
        <strain evidence="7 8">ZY16052</strain>
    </source>
</reference>
<feature type="transmembrane region" description="Helical" evidence="6">
    <location>
        <begin position="111"/>
        <end position="131"/>
    </location>
</feature>
<dbReference type="Pfam" id="PF02133">
    <property type="entry name" value="Transp_cyt_pur"/>
    <property type="match status" value="1"/>
</dbReference>
<evidence type="ECO:0000256" key="6">
    <source>
        <dbReference type="SAM" id="Phobius"/>
    </source>
</evidence>